<dbReference type="EMBL" id="KK198757">
    <property type="protein sequence ID" value="KCW73710.1"/>
    <property type="molecule type" value="Genomic_DNA"/>
</dbReference>
<dbReference type="Gramene" id="KCW73710">
    <property type="protein sequence ID" value="KCW73710"/>
    <property type="gene ID" value="EUGRSUZ_E02321"/>
</dbReference>
<accession>A0A059C6Y5</accession>
<evidence type="ECO:0000256" key="1">
    <source>
        <dbReference type="SAM" id="MobiDB-lite"/>
    </source>
</evidence>
<feature type="region of interest" description="Disordered" evidence="1">
    <location>
        <begin position="42"/>
        <end position="89"/>
    </location>
</feature>
<dbReference type="PANTHER" id="PTHR34776:SF1">
    <property type="entry name" value="F17F16.3 PROTEIN"/>
    <property type="match status" value="1"/>
</dbReference>
<dbReference type="InParanoid" id="A0A059C6Y5"/>
<organism evidence="2">
    <name type="scientific">Eucalyptus grandis</name>
    <name type="common">Flooded gum</name>
    <dbReference type="NCBI Taxonomy" id="71139"/>
    <lineage>
        <taxon>Eukaryota</taxon>
        <taxon>Viridiplantae</taxon>
        <taxon>Streptophyta</taxon>
        <taxon>Embryophyta</taxon>
        <taxon>Tracheophyta</taxon>
        <taxon>Spermatophyta</taxon>
        <taxon>Magnoliopsida</taxon>
        <taxon>eudicotyledons</taxon>
        <taxon>Gunneridae</taxon>
        <taxon>Pentapetalae</taxon>
        <taxon>rosids</taxon>
        <taxon>malvids</taxon>
        <taxon>Myrtales</taxon>
        <taxon>Myrtaceae</taxon>
        <taxon>Myrtoideae</taxon>
        <taxon>Eucalypteae</taxon>
        <taxon>Eucalyptus</taxon>
    </lineage>
</organism>
<protein>
    <submittedName>
        <fullName evidence="2">Uncharacterized protein</fullName>
    </submittedName>
</protein>
<dbReference type="FunCoup" id="A0A059C6Y5">
    <property type="interactions" value="25"/>
</dbReference>
<dbReference type="eggNOG" id="ENOG502S2IV">
    <property type="taxonomic scope" value="Eukaryota"/>
</dbReference>
<feature type="compositionally biased region" description="Basic and acidic residues" evidence="1">
    <location>
        <begin position="52"/>
        <end position="68"/>
    </location>
</feature>
<dbReference type="PANTHER" id="PTHR34776">
    <property type="entry name" value="F17F16.3 PROTEIN"/>
    <property type="match status" value="1"/>
</dbReference>
<proteinExistence type="predicted"/>
<reference evidence="2" key="1">
    <citation type="submission" date="2013-07" db="EMBL/GenBank/DDBJ databases">
        <title>The genome of Eucalyptus grandis.</title>
        <authorList>
            <person name="Schmutz J."/>
            <person name="Hayes R."/>
            <person name="Myburg A."/>
            <person name="Tuskan G."/>
            <person name="Grattapaglia D."/>
            <person name="Rokhsar D.S."/>
        </authorList>
    </citation>
    <scope>NUCLEOTIDE SEQUENCE</scope>
    <source>
        <tissue evidence="2">Leaf extractions</tissue>
    </source>
</reference>
<dbReference type="STRING" id="71139.A0A059C6Y5"/>
<dbReference type="AlphaFoldDB" id="A0A059C6Y5"/>
<gene>
    <name evidence="2" type="ORF">EUGRSUZ_E02321</name>
</gene>
<evidence type="ECO:0000313" key="2">
    <source>
        <dbReference type="EMBL" id="KCW73710.1"/>
    </source>
</evidence>
<dbReference type="OMA" id="SHLAYIV"/>
<sequence>MGQGQEVKTRNDPQVEIQERGEIFFFYRPKVERQAAHGADDVQRLYIVLRPESGERPVEEKQDPHSGKEGANPNSSDKATVEGGHGSQEVNIEKQALLRLIVMGKKSLPDPSKRSRPHWGFVEMVTTKIDDIKSALKAEEYDTSTRGHRHTAAARALGEGVYRILRHKSKGKKAHTHLIYKLEFPPEDEKQEPQESLNVEREGSFLIQIKNPDQHGAGPSQFRGLQSKRKAVFPAHLQGQFGQLRYSPADPPDFLNYEGCELLLISASDDIEEELGLELKAEGETDPSCSDLLETFGETAPVDALLRGTWV</sequence>
<name>A0A059C6Y5_EUCGR</name>